<keyword evidence="2" id="KW-1185">Reference proteome</keyword>
<dbReference type="EMBL" id="FOHE01000009">
    <property type="protein sequence ID" value="SET33420.1"/>
    <property type="molecule type" value="Genomic_DNA"/>
</dbReference>
<dbReference type="AlphaFoldDB" id="A0A1I0DLQ1"/>
<protein>
    <submittedName>
        <fullName evidence="1">Uncharacterized protein</fullName>
    </submittedName>
</protein>
<evidence type="ECO:0000313" key="2">
    <source>
        <dbReference type="Proteomes" id="UP000198618"/>
    </source>
</evidence>
<dbReference type="RefSeq" id="WP_170840757.1">
    <property type="nucleotide sequence ID" value="NZ_FOHE01000009.1"/>
</dbReference>
<accession>A0A1I0DLQ1</accession>
<name>A0A1I0DLQ1_9BACI</name>
<organism evidence="1 2">
    <name type="scientific">Oceanobacillus limi</name>
    <dbReference type="NCBI Taxonomy" id="930131"/>
    <lineage>
        <taxon>Bacteria</taxon>
        <taxon>Bacillati</taxon>
        <taxon>Bacillota</taxon>
        <taxon>Bacilli</taxon>
        <taxon>Bacillales</taxon>
        <taxon>Bacillaceae</taxon>
        <taxon>Oceanobacillus</taxon>
    </lineage>
</organism>
<reference evidence="1 2" key="1">
    <citation type="submission" date="2016-10" db="EMBL/GenBank/DDBJ databases">
        <authorList>
            <person name="de Groot N.N."/>
        </authorList>
    </citation>
    <scope>NUCLEOTIDE SEQUENCE [LARGE SCALE GENOMIC DNA]</scope>
    <source>
        <strain evidence="1 2">IBRC-M 10780</strain>
    </source>
</reference>
<proteinExistence type="predicted"/>
<evidence type="ECO:0000313" key="1">
    <source>
        <dbReference type="EMBL" id="SET33420.1"/>
    </source>
</evidence>
<dbReference type="NCBIfam" id="NF038161">
    <property type="entry name" value="lant_II_LchA2"/>
    <property type="match status" value="1"/>
</dbReference>
<dbReference type="Proteomes" id="UP000198618">
    <property type="component" value="Unassembled WGS sequence"/>
</dbReference>
<dbReference type="STRING" id="930131.SAMN05216389_10928"/>
<sequence>MEKQHYVSKISEEELKNLAGGSEEVTPQSTVVCVSLRLCKWSIKYCPSFKRKCWM</sequence>
<gene>
    <name evidence="1" type="ORF">SAMN05216389_10928</name>
</gene>